<evidence type="ECO:0000313" key="2">
    <source>
        <dbReference type="EMBL" id="CAA7026534.1"/>
    </source>
</evidence>
<keyword evidence="3" id="KW-1185">Reference proteome</keyword>
<evidence type="ECO:0000313" key="3">
    <source>
        <dbReference type="Proteomes" id="UP000467841"/>
    </source>
</evidence>
<keyword evidence="1" id="KW-0812">Transmembrane</keyword>
<evidence type="ECO:0000256" key="1">
    <source>
        <dbReference type="SAM" id="Phobius"/>
    </source>
</evidence>
<dbReference type="AlphaFoldDB" id="A0A6D2ICQ4"/>
<organism evidence="2 3">
    <name type="scientific">Microthlaspi erraticum</name>
    <dbReference type="NCBI Taxonomy" id="1685480"/>
    <lineage>
        <taxon>Eukaryota</taxon>
        <taxon>Viridiplantae</taxon>
        <taxon>Streptophyta</taxon>
        <taxon>Embryophyta</taxon>
        <taxon>Tracheophyta</taxon>
        <taxon>Spermatophyta</taxon>
        <taxon>Magnoliopsida</taxon>
        <taxon>eudicotyledons</taxon>
        <taxon>Gunneridae</taxon>
        <taxon>Pentapetalae</taxon>
        <taxon>rosids</taxon>
        <taxon>malvids</taxon>
        <taxon>Brassicales</taxon>
        <taxon>Brassicaceae</taxon>
        <taxon>Coluteocarpeae</taxon>
        <taxon>Microthlaspi</taxon>
    </lineage>
</organism>
<accession>A0A6D2ICQ4</accession>
<name>A0A6D2ICQ4_9BRAS</name>
<feature type="transmembrane region" description="Helical" evidence="1">
    <location>
        <begin position="188"/>
        <end position="206"/>
    </location>
</feature>
<gene>
    <name evidence="2" type="ORF">MERR_LOCUS13769</name>
</gene>
<reference evidence="2" key="1">
    <citation type="submission" date="2020-01" db="EMBL/GenBank/DDBJ databases">
        <authorList>
            <person name="Mishra B."/>
        </authorList>
    </citation>
    <scope>NUCLEOTIDE SEQUENCE [LARGE SCALE GENOMIC DNA]</scope>
</reference>
<proteinExistence type="predicted"/>
<keyword evidence="1" id="KW-1133">Transmembrane helix</keyword>
<dbReference type="Proteomes" id="UP000467841">
    <property type="component" value="Unassembled WGS sequence"/>
</dbReference>
<protein>
    <submittedName>
        <fullName evidence="2">Uncharacterized protein</fullName>
    </submittedName>
</protein>
<comment type="caution">
    <text evidence="2">The sequence shown here is derived from an EMBL/GenBank/DDBJ whole genome shotgun (WGS) entry which is preliminary data.</text>
</comment>
<dbReference type="EMBL" id="CACVBM020001051">
    <property type="protein sequence ID" value="CAA7026534.1"/>
    <property type="molecule type" value="Genomic_DNA"/>
</dbReference>
<sequence length="212" mass="23635">MSSTDRENGVDGDVDPSGNDNSQVAAFSWVSVCLAWVKMFFCGRDGDDVEAPLLAPGRVLDEENAVDDGVPNTSVEPRAVPAPAGSSFLQRLKVFFRRREDRDGHVEAGVGNEVESTAWKDFVKEGNTYIKWMMGQVFLFVPARYYLIDKKEGVPSFAEMELYLPEFFLPTISLYAGFMMGSKIFERYVPATIGVFLFVLVAVKICEQCVSR</sequence>
<keyword evidence="1" id="KW-0472">Membrane</keyword>